<dbReference type="InterPro" id="IPR008271">
    <property type="entry name" value="Ser/Thr_kinase_AS"/>
</dbReference>
<dbReference type="Gene3D" id="1.10.510.10">
    <property type="entry name" value="Transferase(Phosphotransferase) domain 1"/>
    <property type="match status" value="1"/>
</dbReference>
<feature type="domain" description="Protein kinase" evidence="8">
    <location>
        <begin position="12"/>
        <end position="292"/>
    </location>
</feature>
<evidence type="ECO:0000256" key="1">
    <source>
        <dbReference type="ARBA" id="ARBA00022527"/>
    </source>
</evidence>
<evidence type="ECO:0000256" key="6">
    <source>
        <dbReference type="PROSITE-ProRule" id="PRU10141"/>
    </source>
</evidence>
<dbReference type="InterPro" id="IPR017441">
    <property type="entry name" value="Protein_kinase_ATP_BS"/>
</dbReference>
<name>A0A7S0IVM4_9EUKA</name>
<keyword evidence="4" id="KW-0418">Kinase</keyword>
<dbReference type="SMART" id="SM00220">
    <property type="entry name" value="S_TKc"/>
    <property type="match status" value="1"/>
</dbReference>
<dbReference type="GO" id="GO:0005524">
    <property type="term" value="F:ATP binding"/>
    <property type="evidence" value="ECO:0007669"/>
    <property type="project" value="UniProtKB-UniRule"/>
</dbReference>
<evidence type="ECO:0000256" key="5">
    <source>
        <dbReference type="ARBA" id="ARBA00022840"/>
    </source>
</evidence>
<keyword evidence="3 6" id="KW-0547">Nucleotide-binding</keyword>
<dbReference type="SUPFAM" id="SSF56112">
    <property type="entry name" value="Protein kinase-like (PK-like)"/>
    <property type="match status" value="1"/>
</dbReference>
<dbReference type="PROSITE" id="PS00108">
    <property type="entry name" value="PROTEIN_KINASE_ST"/>
    <property type="match status" value="1"/>
</dbReference>
<sequence>MPRFERVGNFEVNRDRAIGNGGFGVVYYARDVSHSPPAECAAKMMVLGSLCQRESVEHEVACMRLVGGHPTIIKFLHYQEAPHARGEAWVFLELATGGDLFDRLTDAGSLTEGSTRPYAVGLLSALNHCHCKGLVHRDVKLDNVLLSAEDPFGVKLIDFGLAVQVPLKDDGSFLPDHRIYDGVGTKSYKAPEIFAPRSGYEAPPVDSWALGITLFSLLAGFFPFDQANGADWRYTQFTQGVRGDASACDVLFATYKRACTFSAPCKQLLDGLLCADPKARLSVRAAAEHEWCKAPPVAFHSQQSADADGVEIVYRSCHDERDRLDEALTEALELPDEAVRVTRQVARLNDDS</sequence>
<comment type="similarity">
    <text evidence="7">Belongs to the protein kinase superfamily.</text>
</comment>
<keyword evidence="5 6" id="KW-0067">ATP-binding</keyword>
<dbReference type="Pfam" id="PF00069">
    <property type="entry name" value="Pkinase"/>
    <property type="match status" value="1"/>
</dbReference>
<proteinExistence type="inferred from homology"/>
<feature type="binding site" evidence="6">
    <location>
        <position position="43"/>
    </location>
    <ligand>
        <name>ATP</name>
        <dbReference type="ChEBI" id="CHEBI:30616"/>
    </ligand>
</feature>
<evidence type="ECO:0000259" key="8">
    <source>
        <dbReference type="PROSITE" id="PS50011"/>
    </source>
</evidence>
<dbReference type="InterPro" id="IPR011009">
    <property type="entry name" value="Kinase-like_dom_sf"/>
</dbReference>
<dbReference type="PROSITE" id="PS00107">
    <property type="entry name" value="PROTEIN_KINASE_ATP"/>
    <property type="match status" value="1"/>
</dbReference>
<dbReference type="AlphaFoldDB" id="A0A7S0IVM4"/>
<evidence type="ECO:0000313" key="9">
    <source>
        <dbReference type="EMBL" id="CAD8532778.1"/>
    </source>
</evidence>
<reference evidence="9" key="1">
    <citation type="submission" date="2021-01" db="EMBL/GenBank/DDBJ databases">
        <authorList>
            <person name="Corre E."/>
            <person name="Pelletier E."/>
            <person name="Niang G."/>
            <person name="Scheremetjew M."/>
            <person name="Finn R."/>
            <person name="Kale V."/>
            <person name="Holt S."/>
            <person name="Cochrane G."/>
            <person name="Meng A."/>
            <person name="Brown T."/>
            <person name="Cohen L."/>
        </authorList>
    </citation>
    <scope>NUCLEOTIDE SEQUENCE</scope>
    <source>
        <strain evidence="9">RCC1130</strain>
    </source>
</reference>
<dbReference type="PANTHER" id="PTHR24346">
    <property type="entry name" value="MAP/MICROTUBULE AFFINITY-REGULATING KINASE"/>
    <property type="match status" value="1"/>
</dbReference>
<evidence type="ECO:0000256" key="7">
    <source>
        <dbReference type="RuleBase" id="RU000304"/>
    </source>
</evidence>
<evidence type="ECO:0000256" key="4">
    <source>
        <dbReference type="ARBA" id="ARBA00022777"/>
    </source>
</evidence>
<protein>
    <recommendedName>
        <fullName evidence="8">Protein kinase domain-containing protein</fullName>
    </recommendedName>
</protein>
<dbReference type="GO" id="GO:0004674">
    <property type="term" value="F:protein serine/threonine kinase activity"/>
    <property type="evidence" value="ECO:0007669"/>
    <property type="project" value="UniProtKB-KW"/>
</dbReference>
<gene>
    <name evidence="9" type="ORF">CLEP1334_LOCUS8033</name>
</gene>
<dbReference type="PANTHER" id="PTHR24346:SF82">
    <property type="entry name" value="KP78A-RELATED"/>
    <property type="match status" value="1"/>
</dbReference>
<keyword evidence="2" id="KW-0808">Transferase</keyword>
<evidence type="ECO:0000256" key="3">
    <source>
        <dbReference type="ARBA" id="ARBA00022741"/>
    </source>
</evidence>
<evidence type="ECO:0000256" key="2">
    <source>
        <dbReference type="ARBA" id="ARBA00022679"/>
    </source>
</evidence>
<dbReference type="EMBL" id="HBER01015942">
    <property type="protein sequence ID" value="CAD8532778.1"/>
    <property type="molecule type" value="Transcribed_RNA"/>
</dbReference>
<dbReference type="PROSITE" id="PS50011">
    <property type="entry name" value="PROTEIN_KINASE_DOM"/>
    <property type="match status" value="1"/>
</dbReference>
<keyword evidence="1 7" id="KW-0723">Serine/threonine-protein kinase</keyword>
<dbReference type="InterPro" id="IPR000719">
    <property type="entry name" value="Prot_kinase_dom"/>
</dbReference>
<dbReference type="GO" id="GO:0035556">
    <property type="term" value="P:intracellular signal transduction"/>
    <property type="evidence" value="ECO:0007669"/>
    <property type="project" value="TreeGrafter"/>
</dbReference>
<accession>A0A7S0IVM4</accession>
<dbReference type="GO" id="GO:0005737">
    <property type="term" value="C:cytoplasm"/>
    <property type="evidence" value="ECO:0007669"/>
    <property type="project" value="TreeGrafter"/>
</dbReference>
<organism evidence="9">
    <name type="scientific">Calcidiscus leptoporus</name>
    <dbReference type="NCBI Taxonomy" id="127549"/>
    <lineage>
        <taxon>Eukaryota</taxon>
        <taxon>Haptista</taxon>
        <taxon>Haptophyta</taxon>
        <taxon>Prymnesiophyceae</taxon>
        <taxon>Coccolithales</taxon>
        <taxon>Calcidiscaceae</taxon>
        <taxon>Calcidiscus</taxon>
    </lineage>
</organism>